<dbReference type="OrthoDB" id="1724662at2759"/>
<dbReference type="AlphaFoldDB" id="A0A2U1K900"/>
<evidence type="ECO:0000259" key="1">
    <source>
        <dbReference type="Pfam" id="PF19422"/>
    </source>
</evidence>
<dbReference type="Pfam" id="PF19422">
    <property type="entry name" value="Ariadne"/>
    <property type="match status" value="1"/>
</dbReference>
<dbReference type="STRING" id="35608.A0A2U1K900"/>
<sequence length="125" mass="14545">MFGDKLFNDDMTKEDLEIKQHLFEEQQQQLETNVEKLSKFIEEPFDSFTEDMEIRMQVINLSMITDNLCKKMYECIETDLLGSLQFGKITLAPYHSKGIEKATKLPVSWAAKPTDSLHQITSRTH</sequence>
<dbReference type="Proteomes" id="UP000245207">
    <property type="component" value="Unassembled WGS sequence"/>
</dbReference>
<dbReference type="EMBL" id="PKPP01032322">
    <property type="protein sequence ID" value="PWA17120.1"/>
    <property type="molecule type" value="Genomic_DNA"/>
</dbReference>
<gene>
    <name evidence="2" type="ORF">CTI12_AA630400</name>
</gene>
<comment type="caution">
    <text evidence="2">The sequence shown here is derived from an EMBL/GenBank/DDBJ whole genome shotgun (WGS) entry which is preliminary data.</text>
</comment>
<feature type="domain" description="Ariadne" evidence="1">
    <location>
        <begin position="1"/>
        <end position="116"/>
    </location>
</feature>
<dbReference type="InterPro" id="IPR045840">
    <property type="entry name" value="Ariadne"/>
</dbReference>
<accession>A0A2U1K900</accession>
<evidence type="ECO:0000313" key="3">
    <source>
        <dbReference type="Proteomes" id="UP000245207"/>
    </source>
</evidence>
<name>A0A2U1K900_ARTAN</name>
<protein>
    <submittedName>
        <fullName evidence="2">RING/U-box superfamily protein</fullName>
    </submittedName>
</protein>
<organism evidence="2 3">
    <name type="scientific">Artemisia annua</name>
    <name type="common">Sweet wormwood</name>
    <dbReference type="NCBI Taxonomy" id="35608"/>
    <lineage>
        <taxon>Eukaryota</taxon>
        <taxon>Viridiplantae</taxon>
        <taxon>Streptophyta</taxon>
        <taxon>Embryophyta</taxon>
        <taxon>Tracheophyta</taxon>
        <taxon>Spermatophyta</taxon>
        <taxon>Magnoliopsida</taxon>
        <taxon>eudicotyledons</taxon>
        <taxon>Gunneridae</taxon>
        <taxon>Pentapetalae</taxon>
        <taxon>asterids</taxon>
        <taxon>campanulids</taxon>
        <taxon>Asterales</taxon>
        <taxon>Asteraceae</taxon>
        <taxon>Asteroideae</taxon>
        <taxon>Anthemideae</taxon>
        <taxon>Artemisiinae</taxon>
        <taxon>Artemisia</taxon>
    </lineage>
</organism>
<evidence type="ECO:0000313" key="2">
    <source>
        <dbReference type="EMBL" id="PWA17120.1"/>
    </source>
</evidence>
<proteinExistence type="predicted"/>
<reference evidence="2 3" key="1">
    <citation type="journal article" date="2018" name="Mol. Plant">
        <title>The genome of Artemisia annua provides insight into the evolution of Asteraceae family and artemisinin biosynthesis.</title>
        <authorList>
            <person name="Shen Q."/>
            <person name="Zhang L."/>
            <person name="Liao Z."/>
            <person name="Wang S."/>
            <person name="Yan T."/>
            <person name="Shi P."/>
            <person name="Liu M."/>
            <person name="Fu X."/>
            <person name="Pan Q."/>
            <person name="Wang Y."/>
            <person name="Lv Z."/>
            <person name="Lu X."/>
            <person name="Zhang F."/>
            <person name="Jiang W."/>
            <person name="Ma Y."/>
            <person name="Chen M."/>
            <person name="Hao X."/>
            <person name="Li L."/>
            <person name="Tang Y."/>
            <person name="Lv G."/>
            <person name="Zhou Y."/>
            <person name="Sun X."/>
            <person name="Brodelius P.E."/>
            <person name="Rose J.K.C."/>
            <person name="Tang K."/>
        </authorList>
    </citation>
    <scope>NUCLEOTIDE SEQUENCE [LARGE SCALE GENOMIC DNA]</scope>
    <source>
        <strain evidence="3">cv. Huhao1</strain>
        <tissue evidence="2">Leaf</tissue>
    </source>
</reference>
<keyword evidence="3" id="KW-1185">Reference proteome</keyword>
<dbReference type="Gene3D" id="1.20.120.1750">
    <property type="match status" value="1"/>
</dbReference>